<dbReference type="Proteomes" id="UP001271792">
    <property type="component" value="Unassembled WGS sequence"/>
</dbReference>
<dbReference type="EMBL" id="JAXAVV010000029">
    <property type="protein sequence ID" value="MDX8055541.1"/>
    <property type="molecule type" value="Genomic_DNA"/>
</dbReference>
<protein>
    <submittedName>
        <fullName evidence="1">Uncharacterized protein</fullName>
    </submittedName>
</protein>
<gene>
    <name evidence="1" type="ORF">SK571_39715</name>
</gene>
<organism evidence="1 2">
    <name type="scientific">Lentzea kristufekii</name>
    <dbReference type="NCBI Taxonomy" id="3095430"/>
    <lineage>
        <taxon>Bacteria</taxon>
        <taxon>Bacillati</taxon>
        <taxon>Actinomycetota</taxon>
        <taxon>Actinomycetes</taxon>
        <taxon>Pseudonocardiales</taxon>
        <taxon>Pseudonocardiaceae</taxon>
        <taxon>Lentzea</taxon>
    </lineage>
</organism>
<comment type="caution">
    <text evidence="1">The sequence shown here is derived from an EMBL/GenBank/DDBJ whole genome shotgun (WGS) entry which is preliminary data.</text>
</comment>
<evidence type="ECO:0000313" key="2">
    <source>
        <dbReference type="Proteomes" id="UP001271792"/>
    </source>
</evidence>
<evidence type="ECO:0000313" key="1">
    <source>
        <dbReference type="EMBL" id="MDX8055541.1"/>
    </source>
</evidence>
<keyword evidence="2" id="KW-1185">Reference proteome</keyword>
<accession>A0ABU4U4U8</accession>
<name>A0ABU4U4U8_9PSEU</name>
<dbReference type="RefSeq" id="WP_319989270.1">
    <property type="nucleotide sequence ID" value="NZ_JAXAVV010000029.1"/>
</dbReference>
<proteinExistence type="predicted"/>
<sequence length="104" mass="11461">MTVLSCVEVRRSTGGLRLFVRPPAASRWSARLGYERVSELLTAIRQAESCTVPDVALRYVPDQRTGEAVLACETGSVLLDADEVSALHDTLRAHMPDRMRPLPV</sequence>
<reference evidence="1 2" key="1">
    <citation type="submission" date="2023-11" db="EMBL/GenBank/DDBJ databases">
        <title>Lentzea sokolovensis, sp. nov., Lentzea kristufkii, sp. nov., and Lentzea miocenensis, sp. nov., rare actinobacteria from Sokolov Coal Basin, Miocene lacustrine sediment, Czech Republic.</title>
        <authorList>
            <person name="Lara A."/>
            <person name="Kotroba L."/>
            <person name="Nouioui I."/>
            <person name="Neumann-Schaal M."/>
            <person name="Mast Y."/>
            <person name="Chronakova A."/>
        </authorList>
    </citation>
    <scope>NUCLEOTIDE SEQUENCE [LARGE SCALE GENOMIC DNA]</scope>
    <source>
        <strain evidence="1 2">BCCO 10_0798</strain>
    </source>
</reference>